<dbReference type="PANTHER" id="PTHR32246:SF69">
    <property type="entry name" value="CALCIUM-DEPENDENT LIPID-BINDING (CALB DOMAIN) FAMILY PROTEIN"/>
    <property type="match status" value="1"/>
</dbReference>
<organism evidence="3 4">
    <name type="scientific">Saponaria officinalis</name>
    <name type="common">Common soapwort</name>
    <name type="synonym">Lychnis saponaria</name>
    <dbReference type="NCBI Taxonomy" id="3572"/>
    <lineage>
        <taxon>Eukaryota</taxon>
        <taxon>Viridiplantae</taxon>
        <taxon>Streptophyta</taxon>
        <taxon>Embryophyta</taxon>
        <taxon>Tracheophyta</taxon>
        <taxon>Spermatophyta</taxon>
        <taxon>Magnoliopsida</taxon>
        <taxon>eudicotyledons</taxon>
        <taxon>Gunneridae</taxon>
        <taxon>Pentapetalae</taxon>
        <taxon>Caryophyllales</taxon>
        <taxon>Caryophyllaceae</taxon>
        <taxon>Caryophylleae</taxon>
        <taxon>Saponaria</taxon>
    </lineage>
</organism>
<dbReference type="SMART" id="SM00239">
    <property type="entry name" value="C2"/>
    <property type="match status" value="1"/>
</dbReference>
<feature type="region of interest" description="Disordered" evidence="1">
    <location>
        <begin position="182"/>
        <end position="231"/>
    </location>
</feature>
<dbReference type="Gene3D" id="2.60.40.150">
    <property type="entry name" value="C2 domain"/>
    <property type="match status" value="1"/>
</dbReference>
<sequence length="271" mass="29661">MRNPPPLPPSAPTPSQQPPQKPSHLLEINLISAQNLKQPSTNLRRLQTYAVVYIDSNFKLRTRVDHVGAENPTWNDKFIFRVSDDFLRRETSAVTVDIFAVGVIKDALLGSVRFLISNVISTSIQRHIPAFFAVHVRRPSGRFHGVLNIGAVVIDVAEMNSSLSAVSAIGYLDMMGKNRRRKCHRRGMSEASSGSESWGGDSVDLSDGTESTGSTNSTSTTTSSSILKELNGRNDEREGRILCGLGFQKKLHPTLSDDDIKAFGALNLNSS</sequence>
<dbReference type="PROSITE" id="PS50004">
    <property type="entry name" value="C2"/>
    <property type="match status" value="1"/>
</dbReference>
<evidence type="ECO:0000313" key="4">
    <source>
        <dbReference type="Proteomes" id="UP001443914"/>
    </source>
</evidence>
<dbReference type="EMBL" id="JBDFQZ010000001">
    <property type="protein sequence ID" value="KAK9757875.1"/>
    <property type="molecule type" value="Genomic_DNA"/>
</dbReference>
<proteinExistence type="predicted"/>
<keyword evidence="4" id="KW-1185">Reference proteome</keyword>
<dbReference type="InterPro" id="IPR000008">
    <property type="entry name" value="C2_dom"/>
</dbReference>
<comment type="caution">
    <text evidence="3">The sequence shown here is derived from an EMBL/GenBank/DDBJ whole genome shotgun (WGS) entry which is preliminary data.</text>
</comment>
<dbReference type="InterPro" id="IPR044750">
    <property type="entry name" value="C2_SRC2/BAP"/>
</dbReference>
<name>A0AAW1N8M8_SAPOF</name>
<dbReference type="InterPro" id="IPR035892">
    <property type="entry name" value="C2_domain_sf"/>
</dbReference>
<dbReference type="GO" id="GO:0006952">
    <property type="term" value="P:defense response"/>
    <property type="evidence" value="ECO:0007669"/>
    <property type="project" value="InterPro"/>
</dbReference>
<gene>
    <name evidence="3" type="ORF">RND81_01G192300</name>
</gene>
<evidence type="ECO:0000256" key="1">
    <source>
        <dbReference type="SAM" id="MobiDB-lite"/>
    </source>
</evidence>
<evidence type="ECO:0000259" key="2">
    <source>
        <dbReference type="PROSITE" id="PS50004"/>
    </source>
</evidence>
<protein>
    <recommendedName>
        <fullName evidence="2">C2 domain-containing protein</fullName>
    </recommendedName>
</protein>
<feature type="domain" description="C2" evidence="2">
    <location>
        <begin position="6"/>
        <end position="132"/>
    </location>
</feature>
<dbReference type="AlphaFoldDB" id="A0AAW1N8M8"/>
<feature type="compositionally biased region" description="Low complexity" evidence="1">
    <location>
        <begin position="189"/>
        <end position="202"/>
    </location>
</feature>
<reference evidence="3" key="1">
    <citation type="submission" date="2024-03" db="EMBL/GenBank/DDBJ databases">
        <title>WGS assembly of Saponaria officinalis var. Norfolk2.</title>
        <authorList>
            <person name="Jenkins J."/>
            <person name="Shu S."/>
            <person name="Grimwood J."/>
            <person name="Barry K."/>
            <person name="Goodstein D."/>
            <person name="Schmutz J."/>
            <person name="Leebens-Mack J."/>
            <person name="Osbourn A."/>
        </authorList>
    </citation>
    <scope>NUCLEOTIDE SEQUENCE [LARGE SCALE GENOMIC DNA]</scope>
    <source>
        <strain evidence="3">JIC</strain>
    </source>
</reference>
<dbReference type="Pfam" id="PF00168">
    <property type="entry name" value="C2"/>
    <property type="match status" value="1"/>
</dbReference>
<dbReference type="CDD" id="cd04051">
    <property type="entry name" value="C2_SRC2_like"/>
    <property type="match status" value="1"/>
</dbReference>
<evidence type="ECO:0000313" key="3">
    <source>
        <dbReference type="EMBL" id="KAK9757875.1"/>
    </source>
</evidence>
<feature type="region of interest" description="Disordered" evidence="1">
    <location>
        <begin position="1"/>
        <end position="21"/>
    </location>
</feature>
<dbReference type="SUPFAM" id="SSF49562">
    <property type="entry name" value="C2 domain (Calcium/lipid-binding domain, CaLB)"/>
    <property type="match status" value="1"/>
</dbReference>
<dbReference type="Proteomes" id="UP001443914">
    <property type="component" value="Unassembled WGS sequence"/>
</dbReference>
<dbReference type="PANTHER" id="PTHR32246">
    <property type="entry name" value="INGRESSION PROTEIN FIC1"/>
    <property type="match status" value="1"/>
</dbReference>
<feature type="compositionally biased region" description="Low complexity" evidence="1">
    <location>
        <begin position="209"/>
        <end position="225"/>
    </location>
</feature>
<accession>A0AAW1N8M8</accession>